<comment type="caution">
    <text evidence="1">The sequence shown here is derived from an EMBL/GenBank/DDBJ whole genome shotgun (WGS) entry which is preliminary data.</text>
</comment>
<reference evidence="1" key="1">
    <citation type="submission" date="2020-06" db="EMBL/GenBank/DDBJ databases">
        <authorList>
            <person name="Dong N."/>
        </authorList>
    </citation>
    <scope>NUCLEOTIDE SEQUENCE</scope>
    <source>
        <strain evidence="1">R1692</strain>
    </source>
</reference>
<dbReference type="EMBL" id="JACAGK010000120">
    <property type="protein sequence ID" value="MDM1050573.1"/>
    <property type="molecule type" value="Genomic_DNA"/>
</dbReference>
<reference evidence="1" key="2">
    <citation type="journal article" date="2022" name="Sci. Total Environ.">
        <title>Prevalence, transmission, and molecular epidemiology of tet(X)-positive bacteria among humans, animals, and environmental niches in China: An epidemiological, and genomic-based study.</title>
        <authorList>
            <person name="Dong N."/>
            <person name="Zeng Y."/>
            <person name="Cai C."/>
            <person name="Sun C."/>
            <person name="Lu J."/>
            <person name="Liu C."/>
            <person name="Zhou H."/>
            <person name="Sun Q."/>
            <person name="Shu L."/>
            <person name="Wang H."/>
            <person name="Wang Y."/>
            <person name="Wang S."/>
            <person name="Wu C."/>
            <person name="Chan E.W."/>
            <person name="Chen G."/>
            <person name="Shen Z."/>
            <person name="Chen S."/>
            <person name="Zhang R."/>
        </authorList>
    </citation>
    <scope>NUCLEOTIDE SEQUENCE</scope>
    <source>
        <strain evidence="1">R1692</strain>
    </source>
</reference>
<organism evidence="1 2">
    <name type="scientific">Sphingobacterium hotanense</name>
    <dbReference type="NCBI Taxonomy" id="649196"/>
    <lineage>
        <taxon>Bacteria</taxon>
        <taxon>Pseudomonadati</taxon>
        <taxon>Bacteroidota</taxon>
        <taxon>Sphingobacteriia</taxon>
        <taxon>Sphingobacteriales</taxon>
        <taxon>Sphingobacteriaceae</taxon>
        <taxon>Sphingobacterium</taxon>
    </lineage>
</organism>
<sequence>MLSLVEDWKASGLTQNAFSALHGIKVATLGYWVAKSKEQETGSRGFIEMPSGSAVKGEQIEIIYPTGVRLKVPRDLSLISQLIRL</sequence>
<dbReference type="NCBIfam" id="NF047593">
    <property type="entry name" value="IS66_ISAeme5_TnpA"/>
    <property type="match status" value="1"/>
</dbReference>
<proteinExistence type="predicted"/>
<accession>A0ABT7NUM9</accession>
<keyword evidence="2" id="KW-1185">Reference proteome</keyword>
<evidence type="ECO:0000313" key="1">
    <source>
        <dbReference type="EMBL" id="MDM1050573.1"/>
    </source>
</evidence>
<protein>
    <submittedName>
        <fullName evidence="1">IS66 family insertion sequence element accessory protein TnpB</fullName>
    </submittedName>
</protein>
<gene>
    <name evidence="1" type="ORF">HX018_20280</name>
</gene>
<dbReference type="Proteomes" id="UP001170954">
    <property type="component" value="Unassembled WGS sequence"/>
</dbReference>
<name>A0ABT7NUM9_9SPHI</name>
<evidence type="ECO:0000313" key="2">
    <source>
        <dbReference type="Proteomes" id="UP001170954"/>
    </source>
</evidence>